<evidence type="ECO:0000313" key="3">
    <source>
        <dbReference type="Proteomes" id="UP000631114"/>
    </source>
</evidence>
<dbReference type="EMBL" id="JADFTS010000004">
    <property type="protein sequence ID" value="KAF9611805.1"/>
    <property type="molecule type" value="Genomic_DNA"/>
</dbReference>
<dbReference type="Proteomes" id="UP000631114">
    <property type="component" value="Unassembled WGS sequence"/>
</dbReference>
<protein>
    <submittedName>
        <fullName evidence="2">Uncharacterized protein</fullName>
    </submittedName>
</protein>
<evidence type="ECO:0000256" key="1">
    <source>
        <dbReference type="SAM" id="MobiDB-lite"/>
    </source>
</evidence>
<feature type="compositionally biased region" description="Gly residues" evidence="1">
    <location>
        <begin position="40"/>
        <end position="49"/>
    </location>
</feature>
<name>A0A835I549_9MAGN</name>
<accession>A0A835I549</accession>
<sequence>MEEVGGVERGNMDTDFTTERYEENASESEDADIGEDGNEGEVGGDGGNDGGDRHSKSNVQYEDPAVSLQWIRVMLDKMEPDEYDILEETGRMIQCGIDACADAIPVDALRYFRRAY</sequence>
<evidence type="ECO:0000313" key="2">
    <source>
        <dbReference type="EMBL" id="KAF9611805.1"/>
    </source>
</evidence>
<reference evidence="2 3" key="1">
    <citation type="submission" date="2020-10" db="EMBL/GenBank/DDBJ databases">
        <title>The Coptis chinensis genome and diversification of protoberbering-type alkaloids.</title>
        <authorList>
            <person name="Wang B."/>
            <person name="Shu S."/>
            <person name="Song C."/>
            <person name="Liu Y."/>
        </authorList>
    </citation>
    <scope>NUCLEOTIDE SEQUENCE [LARGE SCALE GENOMIC DNA]</scope>
    <source>
        <strain evidence="2">HL-2020</strain>
        <tissue evidence="2">Leaf</tissue>
    </source>
</reference>
<keyword evidence="3" id="KW-1185">Reference proteome</keyword>
<feature type="compositionally biased region" description="Acidic residues" evidence="1">
    <location>
        <begin position="24"/>
        <end position="39"/>
    </location>
</feature>
<proteinExistence type="predicted"/>
<comment type="caution">
    <text evidence="2">The sequence shown here is derived from an EMBL/GenBank/DDBJ whole genome shotgun (WGS) entry which is preliminary data.</text>
</comment>
<organism evidence="2 3">
    <name type="scientific">Coptis chinensis</name>
    <dbReference type="NCBI Taxonomy" id="261450"/>
    <lineage>
        <taxon>Eukaryota</taxon>
        <taxon>Viridiplantae</taxon>
        <taxon>Streptophyta</taxon>
        <taxon>Embryophyta</taxon>
        <taxon>Tracheophyta</taxon>
        <taxon>Spermatophyta</taxon>
        <taxon>Magnoliopsida</taxon>
        <taxon>Ranunculales</taxon>
        <taxon>Ranunculaceae</taxon>
        <taxon>Coptidoideae</taxon>
        <taxon>Coptis</taxon>
    </lineage>
</organism>
<gene>
    <name evidence="2" type="ORF">IFM89_035790</name>
</gene>
<dbReference type="AlphaFoldDB" id="A0A835I549"/>
<feature type="region of interest" description="Disordered" evidence="1">
    <location>
        <begin position="1"/>
        <end position="61"/>
    </location>
</feature>